<dbReference type="PRINTS" id="PR00461">
    <property type="entry name" value="PLPEROXIDASE"/>
</dbReference>
<dbReference type="InterPro" id="IPR033905">
    <property type="entry name" value="Secretory_peroxidase"/>
</dbReference>
<keyword evidence="11 20" id="KW-0479">Metal-binding</keyword>
<dbReference type="EC" id="1.11.1.7" evidence="4"/>
<evidence type="ECO:0000259" key="24">
    <source>
        <dbReference type="PROSITE" id="PS50873"/>
    </source>
</evidence>
<evidence type="ECO:0000256" key="22">
    <source>
        <dbReference type="PIRSR" id="PIRSR600823-5"/>
    </source>
</evidence>
<dbReference type="GO" id="GO:0140825">
    <property type="term" value="F:lactoperoxidase activity"/>
    <property type="evidence" value="ECO:0007669"/>
    <property type="project" value="UniProtKB-EC"/>
</dbReference>
<dbReference type="InterPro" id="IPR036390">
    <property type="entry name" value="WH_DNA-bd_sf"/>
</dbReference>
<protein>
    <recommendedName>
        <fullName evidence="4">peroxidase</fullName>
        <ecNumber evidence="4">1.11.1.7</ecNumber>
    </recommendedName>
</protein>
<evidence type="ECO:0000256" key="14">
    <source>
        <dbReference type="ARBA" id="ARBA00023002"/>
    </source>
</evidence>
<feature type="signal peptide" evidence="23">
    <location>
        <begin position="1"/>
        <end position="24"/>
    </location>
</feature>
<name>A0A4S8I8W2_MUSBA</name>
<dbReference type="Gene3D" id="1.10.420.10">
    <property type="entry name" value="Peroxidase, domain 2"/>
    <property type="match status" value="1"/>
</dbReference>
<dbReference type="Pfam" id="PF00891">
    <property type="entry name" value="Methyltransf_2"/>
    <property type="match status" value="1"/>
</dbReference>
<evidence type="ECO:0000256" key="11">
    <source>
        <dbReference type="ARBA" id="ARBA00022723"/>
    </source>
</evidence>
<feature type="disulfide bond" evidence="22">
    <location>
        <begin position="70"/>
        <end position="75"/>
    </location>
</feature>
<feature type="disulfide bond" evidence="22">
    <location>
        <begin position="35"/>
        <end position="113"/>
    </location>
</feature>
<comment type="cofactor">
    <cofactor evidence="20">
        <name>heme b</name>
        <dbReference type="ChEBI" id="CHEBI:60344"/>
    </cofactor>
    <text evidence="20">Binds 1 heme b (iron(II)-protoporphyrin IX) group per subunit.</text>
</comment>
<dbReference type="Gene3D" id="1.10.520.10">
    <property type="match status" value="1"/>
</dbReference>
<evidence type="ECO:0000313" key="26">
    <source>
        <dbReference type="Proteomes" id="UP000317650"/>
    </source>
</evidence>
<dbReference type="PROSITE" id="PS50873">
    <property type="entry name" value="PEROXIDASE_4"/>
    <property type="match status" value="1"/>
</dbReference>
<evidence type="ECO:0000256" key="9">
    <source>
        <dbReference type="ARBA" id="ARBA00022679"/>
    </source>
</evidence>
<evidence type="ECO:0000256" key="6">
    <source>
        <dbReference type="ARBA" id="ARBA00022559"/>
    </source>
</evidence>
<keyword evidence="9" id="KW-0808">Transferase</keyword>
<evidence type="ECO:0000256" key="16">
    <source>
        <dbReference type="ARBA" id="ARBA00023157"/>
    </source>
</evidence>
<feature type="disulfide bond" evidence="22">
    <location>
        <begin position="224"/>
        <end position="256"/>
    </location>
</feature>
<evidence type="ECO:0000256" key="15">
    <source>
        <dbReference type="ARBA" id="ARBA00023004"/>
    </source>
</evidence>
<keyword evidence="14" id="KW-0560">Oxidoreductase</keyword>
<dbReference type="CDD" id="cd00693">
    <property type="entry name" value="secretory_peroxidase"/>
    <property type="match status" value="1"/>
</dbReference>
<dbReference type="GO" id="GO:0042744">
    <property type="term" value="P:hydrogen peroxide catabolic process"/>
    <property type="evidence" value="ECO:0007669"/>
    <property type="project" value="UniProtKB-KW"/>
</dbReference>
<evidence type="ECO:0000313" key="25">
    <source>
        <dbReference type="EMBL" id="THU44341.1"/>
    </source>
</evidence>
<feature type="binding site" evidence="20">
    <location>
        <position position="76"/>
    </location>
    <ligand>
        <name>Ca(2+)</name>
        <dbReference type="ChEBI" id="CHEBI:29108"/>
        <label>1</label>
    </ligand>
</feature>
<evidence type="ECO:0000256" key="3">
    <source>
        <dbReference type="ARBA" id="ARBA00006873"/>
    </source>
</evidence>
<feature type="chain" id="PRO_5020963993" description="peroxidase" evidence="23">
    <location>
        <begin position="25"/>
        <end position="671"/>
    </location>
</feature>
<keyword evidence="5" id="KW-0964">Secreted</keyword>
<feature type="binding site" evidence="20">
    <location>
        <position position="87"/>
    </location>
    <ligand>
        <name>Ca(2+)</name>
        <dbReference type="ChEBI" id="CHEBI:29108"/>
        <label>1</label>
    </ligand>
</feature>
<feature type="binding site" evidence="20">
    <location>
        <position position="74"/>
    </location>
    <ligand>
        <name>Ca(2+)</name>
        <dbReference type="ChEBI" id="CHEBI:29108"/>
        <label>1</label>
    </ligand>
</feature>
<evidence type="ECO:0000256" key="18">
    <source>
        <dbReference type="PIRSR" id="PIRSR600823-1"/>
    </source>
</evidence>
<dbReference type="STRING" id="52838.A0A4S8I8W2"/>
<evidence type="ECO:0000256" key="12">
    <source>
        <dbReference type="ARBA" id="ARBA00022729"/>
    </source>
</evidence>
<dbReference type="InterPro" id="IPR016461">
    <property type="entry name" value="COMT-like"/>
</dbReference>
<dbReference type="InterPro" id="IPR029063">
    <property type="entry name" value="SAM-dependent_MTases_sf"/>
</dbReference>
<feature type="binding site" evidence="20">
    <location>
        <position position="279"/>
    </location>
    <ligand>
        <name>Ca(2+)</name>
        <dbReference type="ChEBI" id="CHEBI:29108"/>
        <label>2</label>
    </ligand>
</feature>
<evidence type="ECO:0000256" key="19">
    <source>
        <dbReference type="PIRSR" id="PIRSR600823-2"/>
    </source>
</evidence>
<feature type="active site" description="Proton acceptor" evidence="18">
    <location>
        <position position="68"/>
    </location>
</feature>
<feature type="disulfide bond" evidence="22">
    <location>
        <begin position="119"/>
        <end position="347"/>
    </location>
</feature>
<keyword evidence="26" id="KW-1185">Reference proteome</keyword>
<keyword evidence="8" id="KW-0349">Heme</keyword>
<dbReference type="EMBL" id="PYDT01000011">
    <property type="protein sequence ID" value="THU44341.1"/>
    <property type="molecule type" value="Genomic_DNA"/>
</dbReference>
<feature type="binding site" evidence="19">
    <location>
        <position position="187"/>
    </location>
    <ligand>
        <name>substrate</name>
    </ligand>
</feature>
<dbReference type="InterPro" id="IPR036388">
    <property type="entry name" value="WH-like_DNA-bd_sf"/>
</dbReference>
<evidence type="ECO:0000256" key="17">
    <source>
        <dbReference type="ARBA" id="ARBA00023324"/>
    </source>
</evidence>
<keyword evidence="13 20" id="KW-0106">Calcium</keyword>
<comment type="caution">
    <text evidence="25">The sequence shown here is derived from an EMBL/GenBank/DDBJ whole genome shotgun (WGS) entry which is preliminary data.</text>
</comment>
<dbReference type="Pfam" id="PF08100">
    <property type="entry name" value="Dimerisation"/>
    <property type="match status" value="1"/>
</dbReference>
<dbReference type="Gene3D" id="1.10.10.10">
    <property type="entry name" value="Winged helix-like DNA-binding domain superfamily/Winged helix DNA-binding domain"/>
    <property type="match status" value="1"/>
</dbReference>
<feature type="domain" description="Plant heme peroxidase family profile" evidence="24">
    <location>
        <begin position="25"/>
        <end position="351"/>
    </location>
</feature>
<reference evidence="25 26" key="1">
    <citation type="journal article" date="2019" name="Nat. Plants">
        <title>Genome sequencing of Musa balbisiana reveals subgenome evolution and function divergence in polyploid bananas.</title>
        <authorList>
            <person name="Yao X."/>
        </authorList>
    </citation>
    <scope>NUCLEOTIDE SEQUENCE [LARGE SCALE GENOMIC DNA]</scope>
    <source>
        <strain evidence="26">cv. DH-PKW</strain>
        <tissue evidence="25">Leaves</tissue>
    </source>
</reference>
<dbReference type="GO" id="GO:0046983">
    <property type="term" value="F:protein dimerization activity"/>
    <property type="evidence" value="ECO:0007669"/>
    <property type="project" value="InterPro"/>
</dbReference>
<feature type="binding site" evidence="20">
    <location>
        <position position="269"/>
    </location>
    <ligand>
        <name>Ca(2+)</name>
        <dbReference type="ChEBI" id="CHEBI:29108"/>
        <label>2</label>
    </ligand>
</feature>
<feature type="binding site" evidence="20">
    <location>
        <position position="69"/>
    </location>
    <ligand>
        <name>Ca(2+)</name>
        <dbReference type="ChEBI" id="CHEBI:29108"/>
        <label>1</label>
    </ligand>
</feature>
<evidence type="ECO:0000256" key="13">
    <source>
        <dbReference type="ARBA" id="ARBA00022837"/>
    </source>
</evidence>
<keyword evidence="15 20" id="KW-0408">Iron</keyword>
<keyword evidence="7" id="KW-0489">Methyltransferase</keyword>
<dbReference type="InterPro" id="IPR010255">
    <property type="entry name" value="Haem_peroxidase_sf"/>
</dbReference>
<keyword evidence="17" id="KW-0376">Hydrogen peroxide</keyword>
<dbReference type="FunFam" id="1.10.420.10:FF:000007">
    <property type="entry name" value="Peroxidase"/>
    <property type="match status" value="1"/>
</dbReference>
<dbReference type="Proteomes" id="UP000317650">
    <property type="component" value="Chromosome 2"/>
</dbReference>
<gene>
    <name evidence="25" type="ORF">C4D60_Mb02t06390</name>
</gene>
<dbReference type="InterPro" id="IPR012967">
    <property type="entry name" value="COMT_dimerisation"/>
</dbReference>
<sequence>MTTMLGTTLLALSLFLLNVAVSHGALQFGFYTGKCKGTDVETAIRGIVAARFAKDPTILPALLRMQFHDCFVRGCDASILLDVPNSEKQAGANQSVRGYELIDEIKAALEKACPGVVSCADIIIAAARDAVVVVSDKESMLDLLVLKIAIVLKVHFLGRNKGGGRRYEVQTGRRDGSISRASDVNLPGPSISVSDAIGVFKGKGLTAEDMVLLLGGHTVGVTHCSFILSRLYNFNGSGKPDPTMDPALVATLRRRCPQNLVVDSPVNLDQNASSANTVDDSFYKQILAKRGVLQIDQRIALDAATSASVVLLAGGRMDFSTRFGSSMVKLGAVEVLTGTQGEIRRSCRAPNKREVSDAYKFPPKASSIPTPKLEPSFISCSAIITTSPTLPLQPLARMGSIKDVLQLTPEEDEEARMYAMKLVMGSCLPITLKAAIELDLLEIIVRAGPGAKLSPADIAAQLPTDNPQAADMTDRILRLLAAHDIVRCSVETSADGRLLRKYGAAPVCKHLTKNEDGVSMAPMCVYAEDKVLMDAWYHLKDAVLEGGIAFQKAHGMAAFEYLGVDPRFNRAFNECMRSHSTILNKKLLEIYRGFDDINVLVDVGGGTGAVLHMITSVHPHIKGINFDLPHVISEAPPYPGVEHVSGDMFAGVPRGDAIILKVRLNCYIDLP</sequence>
<dbReference type="GO" id="GO:0008171">
    <property type="term" value="F:O-methyltransferase activity"/>
    <property type="evidence" value="ECO:0007669"/>
    <property type="project" value="InterPro"/>
</dbReference>
<dbReference type="GO" id="GO:0032259">
    <property type="term" value="P:methylation"/>
    <property type="evidence" value="ECO:0007669"/>
    <property type="project" value="UniProtKB-KW"/>
</dbReference>
<dbReference type="InterPro" id="IPR001077">
    <property type="entry name" value="COMT_C"/>
</dbReference>
<dbReference type="PROSITE" id="PS00435">
    <property type="entry name" value="PEROXIDASE_1"/>
    <property type="match status" value="1"/>
</dbReference>
<evidence type="ECO:0000256" key="5">
    <source>
        <dbReference type="ARBA" id="ARBA00022525"/>
    </source>
</evidence>
<dbReference type="InterPro" id="IPR002016">
    <property type="entry name" value="Haem_peroxidase"/>
</dbReference>
<evidence type="ECO:0000256" key="1">
    <source>
        <dbReference type="ARBA" id="ARBA00000189"/>
    </source>
</evidence>
<dbReference type="Pfam" id="PF00141">
    <property type="entry name" value="peroxidase"/>
    <property type="match status" value="1"/>
</dbReference>
<dbReference type="FunFam" id="1.10.10.10:FF:000357">
    <property type="entry name" value="Caffeic acid 3-O-methyltransferase"/>
    <property type="match status" value="1"/>
</dbReference>
<keyword evidence="10" id="KW-0949">S-adenosyl-L-methionine</keyword>
<evidence type="ECO:0000256" key="4">
    <source>
        <dbReference type="ARBA" id="ARBA00012313"/>
    </source>
</evidence>
<dbReference type="PRINTS" id="PR00458">
    <property type="entry name" value="PEROXIDASE"/>
</dbReference>
<keyword evidence="12 23" id="KW-0732">Signal</keyword>
<dbReference type="SUPFAM" id="SSF48113">
    <property type="entry name" value="Heme-dependent peroxidases"/>
    <property type="match status" value="1"/>
</dbReference>
<comment type="cofactor">
    <cofactor evidence="20">
        <name>Ca(2+)</name>
        <dbReference type="ChEBI" id="CHEBI:29108"/>
    </cofactor>
    <text evidence="20">Binds 2 calcium ions per subunit.</text>
</comment>
<dbReference type="SUPFAM" id="SSF53335">
    <property type="entry name" value="S-adenosyl-L-methionine-dependent methyltransferases"/>
    <property type="match status" value="1"/>
</dbReference>
<comment type="function">
    <text evidence="2">Removal of H(2)O(2), oxidation of toxic reductants, biosynthesis and degradation of lignin, suberization, auxin catabolism, response to environmental stresses such as wounding, pathogen attack and oxidative stress. These functions might be dependent on each isozyme/isoform in each plant tissue.</text>
</comment>
<dbReference type="InterPro" id="IPR000823">
    <property type="entry name" value="Peroxidase_pln"/>
</dbReference>
<evidence type="ECO:0000256" key="20">
    <source>
        <dbReference type="PIRSR" id="PIRSR600823-3"/>
    </source>
</evidence>
<feature type="binding site" description="axial binding residue" evidence="20">
    <location>
        <position position="217"/>
    </location>
    <ligand>
        <name>heme b</name>
        <dbReference type="ChEBI" id="CHEBI:60344"/>
    </ligand>
    <ligandPart>
        <name>Fe</name>
        <dbReference type="ChEBI" id="CHEBI:18248"/>
    </ligandPart>
</feature>
<dbReference type="PROSITE" id="PS51683">
    <property type="entry name" value="SAM_OMT_II"/>
    <property type="match status" value="1"/>
</dbReference>
<dbReference type="GO" id="GO:0020037">
    <property type="term" value="F:heme binding"/>
    <property type="evidence" value="ECO:0007669"/>
    <property type="project" value="InterPro"/>
</dbReference>
<dbReference type="GO" id="GO:0006979">
    <property type="term" value="P:response to oxidative stress"/>
    <property type="evidence" value="ECO:0007669"/>
    <property type="project" value="InterPro"/>
</dbReference>
<accession>A0A4S8I8W2</accession>
<keyword evidence="6" id="KW-0575">Peroxidase</keyword>
<dbReference type="AlphaFoldDB" id="A0A4S8I8W2"/>
<evidence type="ECO:0000256" key="21">
    <source>
        <dbReference type="PIRSR" id="PIRSR600823-4"/>
    </source>
</evidence>
<dbReference type="PANTHER" id="PTHR31517:SF59">
    <property type="entry name" value="PEROXIDASE"/>
    <property type="match status" value="1"/>
</dbReference>
<feature type="binding site" evidence="20">
    <location>
        <position position="78"/>
    </location>
    <ligand>
        <name>Ca(2+)</name>
        <dbReference type="ChEBI" id="CHEBI:29108"/>
        <label>1</label>
    </ligand>
</feature>
<feature type="binding site" evidence="20">
    <location>
        <position position="72"/>
    </location>
    <ligand>
        <name>Ca(2+)</name>
        <dbReference type="ChEBI" id="CHEBI:29108"/>
        <label>1</label>
    </ligand>
</feature>
<feature type="site" description="Transition state stabilizer" evidence="21">
    <location>
        <position position="64"/>
    </location>
</feature>
<keyword evidence="16 22" id="KW-1015">Disulfide bond</keyword>
<feature type="binding site" evidence="20">
    <location>
        <position position="218"/>
    </location>
    <ligand>
        <name>Ca(2+)</name>
        <dbReference type="ChEBI" id="CHEBI:29108"/>
        <label>2</label>
    </ligand>
</feature>
<evidence type="ECO:0000256" key="7">
    <source>
        <dbReference type="ARBA" id="ARBA00022603"/>
    </source>
</evidence>
<dbReference type="InterPro" id="IPR019793">
    <property type="entry name" value="Peroxidases_heam-ligand_BS"/>
</dbReference>
<evidence type="ECO:0000256" key="10">
    <source>
        <dbReference type="ARBA" id="ARBA00022691"/>
    </source>
</evidence>
<evidence type="ECO:0000256" key="2">
    <source>
        <dbReference type="ARBA" id="ARBA00002322"/>
    </source>
</evidence>
<evidence type="ECO:0000256" key="23">
    <source>
        <dbReference type="SAM" id="SignalP"/>
    </source>
</evidence>
<proteinExistence type="inferred from homology"/>
<dbReference type="SUPFAM" id="SSF46785">
    <property type="entry name" value="Winged helix' DNA-binding domain"/>
    <property type="match status" value="1"/>
</dbReference>
<dbReference type="Gene3D" id="3.40.50.150">
    <property type="entry name" value="Vaccinia Virus protein VP39"/>
    <property type="match status" value="1"/>
</dbReference>
<dbReference type="PANTHER" id="PTHR31517">
    <property type="match status" value="1"/>
</dbReference>
<dbReference type="GO" id="GO:0046872">
    <property type="term" value="F:metal ion binding"/>
    <property type="evidence" value="ECO:0007669"/>
    <property type="project" value="UniProtKB-KW"/>
</dbReference>
<comment type="similarity">
    <text evidence="3">Belongs to the peroxidase family. Ascorbate peroxidase subfamily.</text>
</comment>
<evidence type="ECO:0000256" key="8">
    <source>
        <dbReference type="ARBA" id="ARBA00022617"/>
    </source>
</evidence>
<organism evidence="25 26">
    <name type="scientific">Musa balbisiana</name>
    <name type="common">Banana</name>
    <dbReference type="NCBI Taxonomy" id="52838"/>
    <lineage>
        <taxon>Eukaryota</taxon>
        <taxon>Viridiplantae</taxon>
        <taxon>Streptophyta</taxon>
        <taxon>Embryophyta</taxon>
        <taxon>Tracheophyta</taxon>
        <taxon>Spermatophyta</taxon>
        <taxon>Magnoliopsida</taxon>
        <taxon>Liliopsida</taxon>
        <taxon>Zingiberales</taxon>
        <taxon>Musaceae</taxon>
        <taxon>Musa</taxon>
    </lineage>
</organism>
<comment type="catalytic activity">
    <reaction evidence="1">
        <text>2 a phenolic donor + H2O2 = 2 a phenolic radical donor + 2 H2O</text>
        <dbReference type="Rhea" id="RHEA:56136"/>
        <dbReference type="ChEBI" id="CHEBI:15377"/>
        <dbReference type="ChEBI" id="CHEBI:16240"/>
        <dbReference type="ChEBI" id="CHEBI:139520"/>
        <dbReference type="ChEBI" id="CHEBI:139521"/>
        <dbReference type="EC" id="1.11.1.7"/>
    </reaction>
</comment>